<feature type="transmembrane region" description="Helical" evidence="7">
    <location>
        <begin position="127"/>
        <end position="144"/>
    </location>
</feature>
<feature type="transmembrane region" description="Helical" evidence="7">
    <location>
        <begin position="853"/>
        <end position="875"/>
    </location>
</feature>
<feature type="transmembrane region" description="Helical" evidence="7">
    <location>
        <begin position="728"/>
        <end position="746"/>
    </location>
</feature>
<feature type="transmembrane region" description="Helical" evidence="7">
    <location>
        <begin position="781"/>
        <end position="800"/>
    </location>
</feature>
<feature type="compositionally biased region" description="Basic residues" evidence="6">
    <location>
        <begin position="74"/>
        <end position="83"/>
    </location>
</feature>
<reference evidence="9 10" key="1">
    <citation type="submission" date="2018-08" db="EMBL/GenBank/DDBJ databases">
        <title>Recombination of ecologically and evolutionarily significant loci maintains genetic cohesion in the Pseudomonas syringae species complex.</title>
        <authorList>
            <person name="Dillon M."/>
            <person name="Thakur S."/>
            <person name="Almeida R.N.D."/>
            <person name="Weir B.S."/>
            <person name="Guttman D.S."/>
        </authorList>
    </citation>
    <scope>NUCLEOTIDE SEQUENCE [LARGE SCALE GENOMIC DNA]</scope>
    <source>
        <strain evidence="9 10">ICMP 5019</strain>
    </source>
</reference>
<evidence type="ECO:0000256" key="7">
    <source>
        <dbReference type="SAM" id="Phobius"/>
    </source>
</evidence>
<feature type="transmembrane region" description="Helical" evidence="7">
    <location>
        <begin position="753"/>
        <end position="775"/>
    </location>
</feature>
<name>A0AB37QQZ7_9PSED</name>
<dbReference type="PANTHER" id="PTHR33406:SF10">
    <property type="entry name" value="SSD DOMAIN-CONTAINING PROTEIN"/>
    <property type="match status" value="1"/>
</dbReference>
<dbReference type="Pfam" id="PF03176">
    <property type="entry name" value="MMPL"/>
    <property type="match status" value="1"/>
</dbReference>
<evidence type="ECO:0000256" key="5">
    <source>
        <dbReference type="ARBA" id="ARBA00023136"/>
    </source>
</evidence>
<evidence type="ECO:0000313" key="9">
    <source>
        <dbReference type="EMBL" id="RMS01179.1"/>
    </source>
</evidence>
<dbReference type="AlphaFoldDB" id="A0AB37QQZ7"/>
<feature type="transmembrane region" description="Helical" evidence="7">
    <location>
        <begin position="340"/>
        <end position="362"/>
    </location>
</feature>
<sequence length="896" mass="99237">MATHRAQRRARACRIRPGQRHSADRWFAGAGRQRWQHHAQPRRWRNIRGFQSPRPYFAGRCRRQPSGQSDSRRAGWRARRLANRRRDDPTIRTSGREYSGMSTLRQPADSDDKATFLERLIFNHRPAVIFLCLLTSVFLFWQALQVRPSTSFEKMIPLSHPFVQNMMKHRNDLGNLGNTVRISVEAVDGDIFSKAYMETLRQISDEVFYIPGVDRSGLKSLWSPSVRWTEVTEEGFAGGEVIPQSYDGSDASLDQLRNNVLKSGQVGRLVANDFRSSIIDVPLQESYPDPADQGKLLALDYQQFSHQLEDKIRDKYQAQNPTIKIHIVGFAKKVGDLIDGLFMVVMFFGIAFLITLVLLIWFTRCIRSTVAVLSTTLIAVIWQLGLMHVVGFGIDPYSMLVPFLIFAIGISHGVQKINGIALQSGAADNALTAARRTFRQLFLPGMIAILADAVGFITLLIIDIGVIRELAIGASIGVAVIVFTNLILLPVAISYVGISKRAISRSKQDAVSEHPFWRLLSNFASAKVAPASIALAVLAFGGGLWYSQNLKIGDLDQGAPELRPDSRYNQDNAFIINHYSTSSDVLVVMVKTPPEGCSAYSTLSAINELAWKMENTQGVQSAISLVTVSKQVIKGMNEGNLKWESLSRNKDVLNNSIARADGLYNTDCSLAPLLVFLYDHKAETLDRAVHAVQDFARQNDKPDMQFLLAAGNAGIEAATNEVIKQSELVILILVYICVAGMCMITFRSWAATLCIVLPLVLTSVLGNALMAFMGIGVKVATLPVVALGVGIGVDYGIYIYSRLESFLRAGLPLQEAYYQTLKSTGKAVLFTGLCLAIGVCTWIFSAIKFQADMGLMLTFMLLWNMFGALWLLPALARFLIKPEKMAGKVGNSLFSH</sequence>
<keyword evidence="2" id="KW-1003">Cell membrane</keyword>
<accession>A0AB37QQZ7</accession>
<keyword evidence="5 7" id="KW-0472">Membrane</keyword>
<feature type="transmembrane region" description="Helical" evidence="7">
    <location>
        <begin position="528"/>
        <end position="546"/>
    </location>
</feature>
<gene>
    <name evidence="9" type="ORF">ALP74_04978</name>
</gene>
<keyword evidence="4 7" id="KW-1133">Transmembrane helix</keyword>
<evidence type="ECO:0000259" key="8">
    <source>
        <dbReference type="PROSITE" id="PS50156"/>
    </source>
</evidence>
<comment type="subcellular location">
    <subcellularLocation>
        <location evidence="1">Cell membrane</location>
        <topology evidence="1">Multi-pass membrane protein</topology>
    </subcellularLocation>
</comment>
<evidence type="ECO:0000313" key="10">
    <source>
        <dbReference type="Proteomes" id="UP000272613"/>
    </source>
</evidence>
<dbReference type="EMBL" id="RBSH01000157">
    <property type="protein sequence ID" value="RMS01179.1"/>
    <property type="molecule type" value="Genomic_DNA"/>
</dbReference>
<feature type="transmembrane region" description="Helical" evidence="7">
    <location>
        <begin position="827"/>
        <end position="847"/>
    </location>
</feature>
<evidence type="ECO:0000256" key="2">
    <source>
        <dbReference type="ARBA" id="ARBA00022475"/>
    </source>
</evidence>
<feature type="domain" description="SSD" evidence="8">
    <location>
        <begin position="370"/>
        <end position="495"/>
    </location>
</feature>
<evidence type="ECO:0000256" key="6">
    <source>
        <dbReference type="SAM" id="MobiDB-lite"/>
    </source>
</evidence>
<evidence type="ECO:0000256" key="3">
    <source>
        <dbReference type="ARBA" id="ARBA00022692"/>
    </source>
</evidence>
<proteinExistence type="predicted"/>
<keyword evidence="3 7" id="KW-0812">Transmembrane</keyword>
<comment type="caution">
    <text evidence="9">The sequence shown here is derived from an EMBL/GenBank/DDBJ whole genome shotgun (WGS) entry which is preliminary data.</text>
</comment>
<dbReference type="PANTHER" id="PTHR33406">
    <property type="entry name" value="MEMBRANE PROTEIN MJ1562-RELATED"/>
    <property type="match status" value="1"/>
</dbReference>
<feature type="transmembrane region" description="Helical" evidence="7">
    <location>
        <begin position="441"/>
        <end position="462"/>
    </location>
</feature>
<dbReference type="InterPro" id="IPR004869">
    <property type="entry name" value="MMPL_dom"/>
</dbReference>
<evidence type="ECO:0000256" key="1">
    <source>
        <dbReference type="ARBA" id="ARBA00004651"/>
    </source>
</evidence>
<dbReference type="InterPro" id="IPR050545">
    <property type="entry name" value="Mycobact_MmpL"/>
</dbReference>
<dbReference type="GO" id="GO:0005886">
    <property type="term" value="C:plasma membrane"/>
    <property type="evidence" value="ECO:0007669"/>
    <property type="project" value="UniProtKB-SubCell"/>
</dbReference>
<organism evidence="9 10">
    <name type="scientific">Pseudomonas coronafaciens pv. garcae</name>
    <dbReference type="NCBI Taxonomy" id="251653"/>
    <lineage>
        <taxon>Bacteria</taxon>
        <taxon>Pseudomonadati</taxon>
        <taxon>Pseudomonadota</taxon>
        <taxon>Gammaproteobacteria</taxon>
        <taxon>Pseudomonadales</taxon>
        <taxon>Pseudomonadaceae</taxon>
        <taxon>Pseudomonas</taxon>
        <taxon>Pseudomonas coronafaciens</taxon>
    </lineage>
</organism>
<dbReference type="Proteomes" id="UP000272613">
    <property type="component" value="Unassembled WGS sequence"/>
</dbReference>
<dbReference type="SUPFAM" id="SSF82866">
    <property type="entry name" value="Multidrug efflux transporter AcrB transmembrane domain"/>
    <property type="match status" value="2"/>
</dbReference>
<protein>
    <recommendedName>
        <fullName evidence="8">SSD domain-containing protein</fullName>
    </recommendedName>
</protein>
<dbReference type="Gene3D" id="1.20.1640.10">
    <property type="entry name" value="Multidrug efflux transporter AcrB transmembrane domain"/>
    <property type="match status" value="2"/>
</dbReference>
<feature type="transmembrane region" description="Helical" evidence="7">
    <location>
        <begin position="474"/>
        <end position="498"/>
    </location>
</feature>
<feature type="region of interest" description="Disordered" evidence="6">
    <location>
        <begin position="55"/>
        <end position="106"/>
    </location>
</feature>
<feature type="transmembrane region" description="Helical" evidence="7">
    <location>
        <begin position="369"/>
        <end position="390"/>
    </location>
</feature>
<dbReference type="InterPro" id="IPR000731">
    <property type="entry name" value="SSD"/>
</dbReference>
<dbReference type="PROSITE" id="PS50156">
    <property type="entry name" value="SSD"/>
    <property type="match status" value="1"/>
</dbReference>
<evidence type="ECO:0000256" key="4">
    <source>
        <dbReference type="ARBA" id="ARBA00022989"/>
    </source>
</evidence>
<feature type="transmembrane region" description="Helical" evidence="7">
    <location>
        <begin position="396"/>
        <end position="414"/>
    </location>
</feature>